<dbReference type="PROSITE" id="PS51767">
    <property type="entry name" value="PEPTIDASE_A1"/>
    <property type="match status" value="1"/>
</dbReference>
<keyword evidence="6" id="KW-1185">Reference proteome</keyword>
<dbReference type="GO" id="GO:0004190">
    <property type="term" value="F:aspartic-type endopeptidase activity"/>
    <property type="evidence" value="ECO:0007669"/>
    <property type="project" value="InterPro"/>
</dbReference>
<dbReference type="Pfam" id="PF00026">
    <property type="entry name" value="Asp"/>
    <property type="match status" value="2"/>
</dbReference>
<evidence type="ECO:0000313" key="5">
    <source>
        <dbReference type="EMBL" id="CAF9920762.1"/>
    </source>
</evidence>
<dbReference type="PANTHER" id="PTHR47966:SF1">
    <property type="entry name" value="ASPARTYL PROTEINASE"/>
    <property type="match status" value="1"/>
</dbReference>
<evidence type="ECO:0000259" key="4">
    <source>
        <dbReference type="PROSITE" id="PS51767"/>
    </source>
</evidence>
<feature type="chain" id="PRO_5034491111" description="Peptidase A1 domain-containing protein" evidence="3">
    <location>
        <begin position="32"/>
        <end position="427"/>
    </location>
</feature>
<dbReference type="SUPFAM" id="SSF50630">
    <property type="entry name" value="Acid proteases"/>
    <property type="match status" value="1"/>
</dbReference>
<feature type="domain" description="Peptidase A1" evidence="4">
    <location>
        <begin position="1"/>
        <end position="421"/>
    </location>
</feature>
<dbReference type="InterPro" id="IPR021109">
    <property type="entry name" value="Peptidase_aspartic_dom_sf"/>
</dbReference>
<reference evidence="5" key="1">
    <citation type="submission" date="2021-03" db="EMBL/GenBank/DDBJ databases">
        <authorList>
            <person name="Tagirdzhanova G."/>
        </authorList>
    </citation>
    <scope>NUCLEOTIDE SEQUENCE</scope>
</reference>
<comment type="similarity">
    <text evidence="1">Belongs to the peptidase A1 family.</text>
</comment>
<evidence type="ECO:0000313" key="6">
    <source>
        <dbReference type="Proteomes" id="UP000664521"/>
    </source>
</evidence>
<feature type="signal peptide" evidence="3">
    <location>
        <begin position="1"/>
        <end position="31"/>
    </location>
</feature>
<gene>
    <name evidence="5" type="ORF">HETSPECPRED_004355</name>
</gene>
<dbReference type="AlphaFoldDB" id="A0A8H3FDN9"/>
<dbReference type="GO" id="GO:0006508">
    <property type="term" value="P:proteolysis"/>
    <property type="evidence" value="ECO:0007669"/>
    <property type="project" value="InterPro"/>
</dbReference>
<keyword evidence="3" id="KW-0732">Signal</keyword>
<evidence type="ECO:0000256" key="2">
    <source>
        <dbReference type="SAM" id="MobiDB-lite"/>
    </source>
</evidence>
<dbReference type="EMBL" id="CAJPDS010000026">
    <property type="protein sequence ID" value="CAF9920762.1"/>
    <property type="molecule type" value="Genomic_DNA"/>
</dbReference>
<evidence type="ECO:0000256" key="1">
    <source>
        <dbReference type="ARBA" id="ARBA00007447"/>
    </source>
</evidence>
<sequence>MVWIASFKPESRFLSALLLFLIFCLTTQTSARALDARTDAHTAAPATQNSHLHPAVPREVFPGALSPHKIRSRGEYISGHNSEDSRLEARFWVFSSQNDSVQPSGLLPYTQLYVPGNSPTWQSIPNATFSSGYEAGFTATGIVGTESLTVGQLPPVRQNVGVMWYDKPVMDPQQIQGILGLGLGSGGTSGTMSTPAFLDLLIPTLQAPLFTIAIDKWGTGIWDFGHIDASKYTGTLRTAPVDDNCNIGGSWKVSSVSAQFANGTMFPESGCGMFGNVLTFLLHNPPLSKSHPKQSVAPLPPNPRTNPTHPTDTGWDILNLDPALVARYYADVPGANTVTDPGSWTFPCSAPLPDLTLSLGGISNIVIPGRVLNYHPYNINANVCTGALQNTAPGGSAVFGQAFMMAQFSVFDVGSRSISFADIAPDL</sequence>
<dbReference type="InterPro" id="IPR033121">
    <property type="entry name" value="PEPTIDASE_A1"/>
</dbReference>
<dbReference type="OrthoDB" id="2747330at2759"/>
<dbReference type="Proteomes" id="UP000664521">
    <property type="component" value="Unassembled WGS sequence"/>
</dbReference>
<comment type="caution">
    <text evidence="5">The sequence shown here is derived from an EMBL/GenBank/DDBJ whole genome shotgun (WGS) entry which is preliminary data.</text>
</comment>
<organism evidence="5 6">
    <name type="scientific">Heterodermia speciosa</name>
    <dbReference type="NCBI Taxonomy" id="116794"/>
    <lineage>
        <taxon>Eukaryota</taxon>
        <taxon>Fungi</taxon>
        <taxon>Dikarya</taxon>
        <taxon>Ascomycota</taxon>
        <taxon>Pezizomycotina</taxon>
        <taxon>Lecanoromycetes</taxon>
        <taxon>OSLEUM clade</taxon>
        <taxon>Lecanoromycetidae</taxon>
        <taxon>Caliciales</taxon>
        <taxon>Physciaceae</taxon>
        <taxon>Heterodermia</taxon>
    </lineage>
</organism>
<protein>
    <recommendedName>
        <fullName evidence="4">Peptidase A1 domain-containing protein</fullName>
    </recommendedName>
</protein>
<evidence type="ECO:0000256" key="3">
    <source>
        <dbReference type="SAM" id="SignalP"/>
    </source>
</evidence>
<dbReference type="InterPro" id="IPR001461">
    <property type="entry name" value="Aspartic_peptidase_A1"/>
</dbReference>
<accession>A0A8H3FDN9</accession>
<dbReference type="Gene3D" id="2.40.70.10">
    <property type="entry name" value="Acid Proteases"/>
    <property type="match status" value="2"/>
</dbReference>
<proteinExistence type="inferred from homology"/>
<name>A0A8H3FDN9_9LECA</name>
<feature type="region of interest" description="Disordered" evidence="2">
    <location>
        <begin position="289"/>
        <end position="310"/>
    </location>
</feature>
<dbReference type="PANTHER" id="PTHR47966">
    <property type="entry name" value="BETA-SITE APP-CLEAVING ENZYME, ISOFORM A-RELATED"/>
    <property type="match status" value="1"/>
</dbReference>